<dbReference type="EMBL" id="CM029042">
    <property type="protein sequence ID" value="KAG2621147.1"/>
    <property type="molecule type" value="Genomic_DNA"/>
</dbReference>
<organism evidence="11 12">
    <name type="scientific">Panicum virgatum</name>
    <name type="common">Blackwell switchgrass</name>
    <dbReference type="NCBI Taxonomy" id="38727"/>
    <lineage>
        <taxon>Eukaryota</taxon>
        <taxon>Viridiplantae</taxon>
        <taxon>Streptophyta</taxon>
        <taxon>Embryophyta</taxon>
        <taxon>Tracheophyta</taxon>
        <taxon>Spermatophyta</taxon>
        <taxon>Magnoliopsida</taxon>
        <taxon>Liliopsida</taxon>
        <taxon>Poales</taxon>
        <taxon>Poaceae</taxon>
        <taxon>PACMAD clade</taxon>
        <taxon>Panicoideae</taxon>
        <taxon>Panicodae</taxon>
        <taxon>Paniceae</taxon>
        <taxon>Panicinae</taxon>
        <taxon>Panicum</taxon>
        <taxon>Panicum sect. Hiantes</taxon>
    </lineage>
</organism>
<dbReference type="GO" id="GO:0043531">
    <property type="term" value="F:ADP binding"/>
    <property type="evidence" value="ECO:0007669"/>
    <property type="project" value="InterPro"/>
</dbReference>
<evidence type="ECO:0000256" key="5">
    <source>
        <dbReference type="ARBA" id="ARBA00022821"/>
    </source>
</evidence>
<dbReference type="Pfam" id="PF18052">
    <property type="entry name" value="Rx_N"/>
    <property type="match status" value="1"/>
</dbReference>
<dbReference type="PANTHER" id="PTHR23155">
    <property type="entry name" value="DISEASE RESISTANCE PROTEIN RP"/>
    <property type="match status" value="1"/>
</dbReference>
<protein>
    <submittedName>
        <fullName evidence="11">Uncharacterized protein</fullName>
    </submittedName>
</protein>
<evidence type="ECO:0000256" key="6">
    <source>
        <dbReference type="ARBA" id="ARBA00023054"/>
    </source>
</evidence>
<dbReference type="Gene3D" id="1.10.10.10">
    <property type="entry name" value="Winged helix-like DNA-binding domain superfamily/Winged helix DNA-binding domain"/>
    <property type="match status" value="1"/>
</dbReference>
<keyword evidence="2" id="KW-0433">Leucine-rich repeat</keyword>
<evidence type="ECO:0000259" key="8">
    <source>
        <dbReference type="Pfam" id="PF18052"/>
    </source>
</evidence>
<feature type="domain" description="Disease resistance protein winged helix" evidence="9">
    <location>
        <begin position="650"/>
        <end position="722"/>
    </location>
</feature>
<feature type="domain" description="Disease resistance R13L4/SHOC-2-like LRR" evidence="10">
    <location>
        <begin position="924"/>
        <end position="1181"/>
    </location>
</feature>
<dbReference type="Pfam" id="PF00931">
    <property type="entry name" value="NB-ARC"/>
    <property type="match status" value="2"/>
</dbReference>
<comment type="similarity">
    <text evidence="1">Belongs to the disease resistance NB-LRR family.</text>
</comment>
<dbReference type="InterPro" id="IPR032675">
    <property type="entry name" value="LRR_dom_sf"/>
</dbReference>
<evidence type="ECO:0000256" key="1">
    <source>
        <dbReference type="ARBA" id="ARBA00008894"/>
    </source>
</evidence>
<dbReference type="GO" id="GO:0009626">
    <property type="term" value="P:plant-type hypersensitive response"/>
    <property type="evidence" value="ECO:0007669"/>
    <property type="project" value="UniProtKB-ARBA"/>
</dbReference>
<dbReference type="InterPro" id="IPR042197">
    <property type="entry name" value="Apaf_helical"/>
</dbReference>
<dbReference type="PANTHER" id="PTHR23155:SF1114">
    <property type="entry name" value="OS02G0475500 PROTEIN"/>
    <property type="match status" value="1"/>
</dbReference>
<keyword evidence="5" id="KW-0611">Plant defense</keyword>
<dbReference type="InterPro" id="IPR058922">
    <property type="entry name" value="WHD_DRP"/>
</dbReference>
<dbReference type="GO" id="GO:0042742">
    <property type="term" value="P:defense response to bacterium"/>
    <property type="evidence" value="ECO:0007669"/>
    <property type="project" value="UniProtKB-ARBA"/>
</dbReference>
<accession>A0A8T0UJ88</accession>
<dbReference type="Gene3D" id="1.20.5.4130">
    <property type="match status" value="1"/>
</dbReference>
<dbReference type="Pfam" id="PF23598">
    <property type="entry name" value="LRR_14"/>
    <property type="match status" value="2"/>
</dbReference>
<dbReference type="PRINTS" id="PR00364">
    <property type="entry name" value="DISEASERSIST"/>
</dbReference>
<comment type="caution">
    <text evidence="11">The sequence shown here is derived from an EMBL/GenBank/DDBJ whole genome shotgun (WGS) entry which is preliminary data.</text>
</comment>
<dbReference type="SUPFAM" id="SSF52540">
    <property type="entry name" value="P-loop containing nucleoside triphosphate hydrolases"/>
    <property type="match status" value="2"/>
</dbReference>
<dbReference type="FunFam" id="1.10.10.10:FF:000322">
    <property type="entry name" value="Probable disease resistance protein At1g63360"/>
    <property type="match status" value="1"/>
</dbReference>
<dbReference type="Gene3D" id="1.10.8.430">
    <property type="entry name" value="Helical domain of apoptotic protease-activating factors"/>
    <property type="match status" value="1"/>
</dbReference>
<feature type="domain" description="NB-ARC" evidence="7">
    <location>
        <begin position="401"/>
        <end position="560"/>
    </location>
</feature>
<evidence type="ECO:0000256" key="2">
    <source>
        <dbReference type="ARBA" id="ARBA00022614"/>
    </source>
</evidence>
<dbReference type="OrthoDB" id="675227at2759"/>
<proteinExistence type="inferred from homology"/>
<dbReference type="GO" id="GO:0002758">
    <property type="term" value="P:innate immune response-activating signaling pathway"/>
    <property type="evidence" value="ECO:0007669"/>
    <property type="project" value="UniProtKB-ARBA"/>
</dbReference>
<feature type="domain" description="Disease resistance N-terminal" evidence="8">
    <location>
        <begin position="16"/>
        <end position="94"/>
    </location>
</feature>
<dbReference type="InterPro" id="IPR038005">
    <property type="entry name" value="RX-like_CC"/>
</dbReference>
<gene>
    <name evidence="11" type="ORF">PVAP13_3NG231563</name>
</gene>
<dbReference type="Pfam" id="PF23559">
    <property type="entry name" value="WHD_DRP"/>
    <property type="match status" value="1"/>
</dbReference>
<dbReference type="InterPro" id="IPR055414">
    <property type="entry name" value="LRR_R13L4/SHOC2-like"/>
</dbReference>
<dbReference type="Gene3D" id="3.40.50.300">
    <property type="entry name" value="P-loop containing nucleotide triphosphate hydrolases"/>
    <property type="match status" value="2"/>
</dbReference>
<dbReference type="CDD" id="cd14798">
    <property type="entry name" value="RX-CC_like"/>
    <property type="match status" value="1"/>
</dbReference>
<dbReference type="Gene3D" id="3.80.10.10">
    <property type="entry name" value="Ribonuclease Inhibitor"/>
    <property type="match status" value="1"/>
</dbReference>
<evidence type="ECO:0000313" key="12">
    <source>
        <dbReference type="Proteomes" id="UP000823388"/>
    </source>
</evidence>
<feature type="domain" description="NB-ARC" evidence="7">
    <location>
        <begin position="174"/>
        <end position="348"/>
    </location>
</feature>
<dbReference type="InterPro" id="IPR002182">
    <property type="entry name" value="NB-ARC"/>
</dbReference>
<keyword evidence="4" id="KW-0547">Nucleotide-binding</keyword>
<dbReference type="SUPFAM" id="SSF52047">
    <property type="entry name" value="RNI-like"/>
    <property type="match status" value="1"/>
</dbReference>
<name>A0A8T0UJ88_PANVG</name>
<evidence type="ECO:0000313" key="11">
    <source>
        <dbReference type="EMBL" id="KAG2621146.1"/>
    </source>
</evidence>
<dbReference type="InterPro" id="IPR036388">
    <property type="entry name" value="WH-like_DNA-bd_sf"/>
</dbReference>
<evidence type="ECO:0000256" key="3">
    <source>
        <dbReference type="ARBA" id="ARBA00022737"/>
    </source>
</evidence>
<dbReference type="InterPro" id="IPR044974">
    <property type="entry name" value="Disease_R_plants"/>
</dbReference>
<evidence type="ECO:0000256" key="4">
    <source>
        <dbReference type="ARBA" id="ARBA00022741"/>
    </source>
</evidence>
<reference evidence="11" key="1">
    <citation type="submission" date="2020-05" db="EMBL/GenBank/DDBJ databases">
        <title>WGS assembly of Panicum virgatum.</title>
        <authorList>
            <person name="Lovell J.T."/>
            <person name="Jenkins J."/>
            <person name="Shu S."/>
            <person name="Juenger T.E."/>
            <person name="Schmutz J."/>
        </authorList>
    </citation>
    <scope>NUCLEOTIDE SEQUENCE</scope>
    <source>
        <strain evidence="11">AP13</strain>
    </source>
</reference>
<sequence>MESTALSLGKSVLDGALGYAKSAVAEEVALQLGVQRDHAFIREELEMMQAFLRAAHEERDDHKVLMIWVKQVRDVAYDAEDCLQDCFVHLKKPSWWRLPSTLRERHRIAKKMKELRARVEDVSQRNLRYQLVKSAAGSKYAYSAELSGSAGATTMSGIEEAQRQQNKSTSDLIQLIRKKDEGLRVIGVWGTTDVLGEKSIIKRVYDALKRNKKFQCHAWISMVRPLNTADILQDIVMQFVEDSLKEETKTHTPTYEAEDLRRLWTTKEDDLADEFRKFLNEKSYLIVVNGLSTVDEWNQIRPCFPTNNKGSRLLVCTEHVKVASLCVEPSTLIPEHKLFADKTLYAFYAKGSQDTSYSMDPGPSSTIDTLDDSNSGDGKCLTRVETNFSGFKESKLIGRQTEKSKILNLISNEVSKDFEVISVWGMGGLGKTALVKDVYQSQELNAIFDKCACVAVKRPFNTTDVLNSLAEQLSGQKQWEHGILDGKKYLIVLDDLYSIKEWTDVEGYFPRMVRESRIIVTTRVKEIARHCSSKMTHILELKILEEKDTLDLFTEKVFGKITNLNEEFPELSEEAELIMKKCRGLPLAIVTIGGFLAKQPKTPMEWKKLNSHISAELEMNQGLGNIKNVLNKSYDGLPYHLKPCFLYLSIFPEDQDIKLGRLVRRWIAEGYSTEVHGKSSTDIAEGQFMELIDRSMILPNKKTYFSKNAIDSCQVHDLMRDISISKAAEENLVFRLEEGCSSNTNGTVRHLAVSANWKGDKDDFESMVDLSRIRSLTVFGEWKLFFISDKIRFLRVLDLQDTWGLCNHHLEHIGKLLHLRYLSLKNCDGIYHLPDSVGNMRQLQTLDIRGTSIIMLPKTIVKLKQLQYLDVGGFYSGPCSLLRSFLKKCVAFCAHQPTTETWCARCAECWCDTMPALARPFSGGVSLPRGARNLKALRRLGEVDISGGNTLKEIKSLTRLTKLKVRGINKKNCNEFCSTLEVLHGLESLAVSAFNRGGLLSCLDDVSSPPNNLRSLGLCGNLVKLPAWIMGLRNLVKVSLESTRLLDSDDTMQFLGNLPYLAILELWIGTFDVEGLHLDFLPQAFPSLVALKLTRAQRCTDDGGEINVKSVQFKEGAAPKLEMLCFVDFGDGTINAGLFSGLASLPSLKKFELRNSSFEGKEAFVEDVRGQLAQNPNRPALIKW</sequence>
<evidence type="ECO:0000259" key="10">
    <source>
        <dbReference type="Pfam" id="PF23598"/>
    </source>
</evidence>
<dbReference type="InterPro" id="IPR041118">
    <property type="entry name" value="Rx_N"/>
</dbReference>
<keyword evidence="12" id="KW-1185">Reference proteome</keyword>
<keyword evidence="6" id="KW-0175">Coiled coil</keyword>
<evidence type="ECO:0000259" key="9">
    <source>
        <dbReference type="Pfam" id="PF23559"/>
    </source>
</evidence>
<keyword evidence="3" id="KW-0677">Repeat</keyword>
<evidence type="ECO:0000259" key="7">
    <source>
        <dbReference type="Pfam" id="PF00931"/>
    </source>
</evidence>
<dbReference type="Proteomes" id="UP000823388">
    <property type="component" value="Chromosome 3N"/>
</dbReference>
<dbReference type="EMBL" id="CM029042">
    <property type="protein sequence ID" value="KAG2621146.1"/>
    <property type="molecule type" value="Genomic_DNA"/>
</dbReference>
<dbReference type="AlphaFoldDB" id="A0A8T0UJ88"/>
<dbReference type="InterPro" id="IPR027417">
    <property type="entry name" value="P-loop_NTPase"/>
</dbReference>
<feature type="domain" description="Disease resistance R13L4/SHOC-2-like LRR" evidence="10">
    <location>
        <begin position="773"/>
        <end position="874"/>
    </location>
</feature>